<keyword evidence="4" id="KW-0804">Transcription</keyword>
<dbReference type="InterPro" id="IPR003012">
    <property type="entry name" value="Tet_transcr_reg_TetR"/>
</dbReference>
<dbReference type="AlphaFoldDB" id="A0A839DWV3"/>
<dbReference type="GO" id="GO:0003700">
    <property type="term" value="F:DNA-binding transcription factor activity"/>
    <property type="evidence" value="ECO:0007669"/>
    <property type="project" value="TreeGrafter"/>
</dbReference>
<dbReference type="EMBL" id="JACGWZ010000001">
    <property type="protein sequence ID" value="MBA8823927.1"/>
    <property type="molecule type" value="Genomic_DNA"/>
</dbReference>
<keyword evidence="9" id="KW-1185">Reference proteome</keyword>
<dbReference type="PANTHER" id="PTHR30055">
    <property type="entry name" value="HTH-TYPE TRANSCRIPTIONAL REGULATOR RUTR"/>
    <property type="match status" value="1"/>
</dbReference>
<sequence length="246" mass="26784">MHPLVTMRRMSPKRGGTGPHTPGAIWLRTRAPGRNTGSELSRERIADATVTVLDRDGMSGLSLRRLATTLNVHATTLYWHVATRDDLLDLALDAVFGEVVLPETHAHDWTHDITGYMHGLRTALLQHPWSGALASSRPLLGPNALARAEFVHAALASAGFTELDLTAAAAAISNYVIGTVATETSWQHVDETPARQALNEHLHHHAALYPTLATQPPPIDTTWEAHFTRGMTFLLAGLTAQLSRDQ</sequence>
<gene>
    <name evidence="8" type="ORF">FHX42_001256</name>
</gene>
<evidence type="ECO:0000256" key="2">
    <source>
        <dbReference type="ARBA" id="ARBA00023015"/>
    </source>
</evidence>
<comment type="caution">
    <text evidence="8">The sequence shown here is derived from an EMBL/GenBank/DDBJ whole genome shotgun (WGS) entry which is preliminary data.</text>
</comment>
<evidence type="ECO:0000256" key="6">
    <source>
        <dbReference type="SAM" id="MobiDB-lite"/>
    </source>
</evidence>
<dbReference type="SUPFAM" id="SSF48498">
    <property type="entry name" value="Tetracyclin repressor-like, C-terminal domain"/>
    <property type="match status" value="1"/>
</dbReference>
<name>A0A839DWV3_9PSEU</name>
<proteinExistence type="predicted"/>
<dbReference type="Gene3D" id="1.10.357.10">
    <property type="entry name" value="Tetracycline Repressor, domain 2"/>
    <property type="match status" value="1"/>
</dbReference>
<dbReference type="InterPro" id="IPR009057">
    <property type="entry name" value="Homeodomain-like_sf"/>
</dbReference>
<dbReference type="GO" id="GO:0000976">
    <property type="term" value="F:transcription cis-regulatory region binding"/>
    <property type="evidence" value="ECO:0007669"/>
    <property type="project" value="TreeGrafter"/>
</dbReference>
<evidence type="ECO:0000313" key="8">
    <source>
        <dbReference type="EMBL" id="MBA8823927.1"/>
    </source>
</evidence>
<feature type="domain" description="HTH tetR-type" evidence="7">
    <location>
        <begin position="39"/>
        <end position="99"/>
    </location>
</feature>
<evidence type="ECO:0000256" key="5">
    <source>
        <dbReference type="PROSITE-ProRule" id="PRU00335"/>
    </source>
</evidence>
<evidence type="ECO:0000313" key="9">
    <source>
        <dbReference type="Proteomes" id="UP000569329"/>
    </source>
</evidence>
<accession>A0A839DWV3</accession>
<dbReference type="SUPFAM" id="SSF46689">
    <property type="entry name" value="Homeodomain-like"/>
    <property type="match status" value="1"/>
</dbReference>
<dbReference type="Gene3D" id="1.10.10.60">
    <property type="entry name" value="Homeodomain-like"/>
    <property type="match status" value="1"/>
</dbReference>
<dbReference type="Pfam" id="PF02909">
    <property type="entry name" value="TetR_C_1"/>
    <property type="match status" value="1"/>
</dbReference>
<keyword evidence="1" id="KW-0678">Repressor</keyword>
<dbReference type="PROSITE" id="PS50977">
    <property type="entry name" value="HTH_TETR_2"/>
    <property type="match status" value="1"/>
</dbReference>
<evidence type="ECO:0000256" key="4">
    <source>
        <dbReference type="ARBA" id="ARBA00023163"/>
    </source>
</evidence>
<feature type="DNA-binding region" description="H-T-H motif" evidence="5">
    <location>
        <begin position="62"/>
        <end position="81"/>
    </location>
</feature>
<keyword evidence="2" id="KW-0805">Transcription regulation</keyword>
<evidence type="ECO:0000256" key="3">
    <source>
        <dbReference type="ARBA" id="ARBA00023125"/>
    </source>
</evidence>
<dbReference type="GO" id="GO:0045892">
    <property type="term" value="P:negative regulation of DNA-templated transcription"/>
    <property type="evidence" value="ECO:0007669"/>
    <property type="project" value="InterPro"/>
</dbReference>
<dbReference type="InterPro" id="IPR036271">
    <property type="entry name" value="Tet_transcr_reg_TetR-rel_C_sf"/>
</dbReference>
<protein>
    <submittedName>
        <fullName evidence="8">AcrR family transcriptional regulator</fullName>
    </submittedName>
</protein>
<dbReference type="PRINTS" id="PR00400">
    <property type="entry name" value="TETREPRESSOR"/>
</dbReference>
<organism evidence="8 9">
    <name type="scientific">Halosaccharopolyspora lacisalsi</name>
    <dbReference type="NCBI Taxonomy" id="1000566"/>
    <lineage>
        <taxon>Bacteria</taxon>
        <taxon>Bacillati</taxon>
        <taxon>Actinomycetota</taxon>
        <taxon>Actinomycetes</taxon>
        <taxon>Pseudonocardiales</taxon>
        <taxon>Pseudonocardiaceae</taxon>
        <taxon>Halosaccharopolyspora</taxon>
    </lineage>
</organism>
<feature type="region of interest" description="Disordered" evidence="6">
    <location>
        <begin position="1"/>
        <end position="23"/>
    </location>
</feature>
<keyword evidence="3 5" id="KW-0238">DNA-binding</keyword>
<evidence type="ECO:0000256" key="1">
    <source>
        <dbReference type="ARBA" id="ARBA00022491"/>
    </source>
</evidence>
<dbReference type="InterPro" id="IPR004111">
    <property type="entry name" value="Repressor_TetR_C"/>
</dbReference>
<dbReference type="Proteomes" id="UP000569329">
    <property type="component" value="Unassembled WGS sequence"/>
</dbReference>
<dbReference type="GO" id="GO:0046677">
    <property type="term" value="P:response to antibiotic"/>
    <property type="evidence" value="ECO:0007669"/>
    <property type="project" value="InterPro"/>
</dbReference>
<reference evidence="8 9" key="1">
    <citation type="submission" date="2020-07" db="EMBL/GenBank/DDBJ databases">
        <title>Sequencing the genomes of 1000 actinobacteria strains.</title>
        <authorList>
            <person name="Klenk H.-P."/>
        </authorList>
    </citation>
    <scope>NUCLEOTIDE SEQUENCE [LARGE SCALE GENOMIC DNA]</scope>
    <source>
        <strain evidence="8 9">DSM 45975</strain>
    </source>
</reference>
<dbReference type="InterPro" id="IPR050109">
    <property type="entry name" value="HTH-type_TetR-like_transc_reg"/>
</dbReference>
<evidence type="ECO:0000259" key="7">
    <source>
        <dbReference type="PROSITE" id="PS50977"/>
    </source>
</evidence>
<dbReference type="InterPro" id="IPR001647">
    <property type="entry name" value="HTH_TetR"/>
</dbReference>
<dbReference type="PANTHER" id="PTHR30055:SF151">
    <property type="entry name" value="TRANSCRIPTIONAL REGULATORY PROTEIN"/>
    <property type="match status" value="1"/>
</dbReference>